<dbReference type="PANTHER" id="PTHR23155">
    <property type="entry name" value="DISEASE RESISTANCE PROTEIN RP"/>
    <property type="match status" value="1"/>
</dbReference>
<dbReference type="PaxDb" id="4097-A0A1S4CRK9"/>
<name>A0A1S4CRK9_TOBAC</name>
<feature type="domain" description="NB-ARC" evidence="2">
    <location>
        <begin position="281"/>
        <end position="427"/>
    </location>
</feature>
<organism evidence="3">
    <name type="scientific">Nicotiana tabacum</name>
    <name type="common">Common tobacco</name>
    <dbReference type="NCBI Taxonomy" id="4097"/>
    <lineage>
        <taxon>Eukaryota</taxon>
        <taxon>Viridiplantae</taxon>
        <taxon>Streptophyta</taxon>
        <taxon>Embryophyta</taxon>
        <taxon>Tracheophyta</taxon>
        <taxon>Spermatophyta</taxon>
        <taxon>Magnoliopsida</taxon>
        <taxon>eudicotyledons</taxon>
        <taxon>Gunneridae</taxon>
        <taxon>Pentapetalae</taxon>
        <taxon>asterids</taxon>
        <taxon>lamiids</taxon>
        <taxon>Solanales</taxon>
        <taxon>Solanaceae</taxon>
        <taxon>Nicotianoideae</taxon>
        <taxon>Nicotianeae</taxon>
        <taxon>Nicotiana</taxon>
    </lineage>
</organism>
<accession>A0A1S4CRK9</accession>
<comment type="similarity">
    <text evidence="1">Belongs to the disease resistance NB-LRR family.</text>
</comment>
<dbReference type="SMR" id="A0A1S4CRK9"/>
<dbReference type="PANTHER" id="PTHR23155:SF1228">
    <property type="entry name" value="NB-ARC DOMAIN CONTAINING PROTEIN, EXPRESSED"/>
    <property type="match status" value="1"/>
</dbReference>
<gene>
    <name evidence="3" type="primary">LOC107821717</name>
</gene>
<dbReference type="KEGG" id="nta:107821717"/>
<dbReference type="STRING" id="4097.A0A1S4CRK9"/>
<evidence type="ECO:0000256" key="1">
    <source>
        <dbReference type="ARBA" id="ARBA00008894"/>
    </source>
</evidence>
<proteinExistence type="inferred from homology"/>
<dbReference type="PRINTS" id="PR00364">
    <property type="entry name" value="DISEASERSIST"/>
</dbReference>
<dbReference type="OrthoDB" id="899961at2759"/>
<dbReference type="GO" id="GO:0006952">
    <property type="term" value="P:defense response"/>
    <property type="evidence" value="ECO:0007669"/>
    <property type="project" value="InterPro"/>
</dbReference>
<evidence type="ECO:0000259" key="2">
    <source>
        <dbReference type="Pfam" id="PF00931"/>
    </source>
</evidence>
<dbReference type="OMA" id="SACLRIY"/>
<dbReference type="Pfam" id="PF00931">
    <property type="entry name" value="NB-ARC"/>
    <property type="match status" value="1"/>
</dbReference>
<reference evidence="3" key="1">
    <citation type="submission" date="2025-08" db="UniProtKB">
        <authorList>
            <consortium name="RefSeq"/>
        </authorList>
    </citation>
    <scope>IDENTIFICATION</scope>
</reference>
<dbReference type="InterPro" id="IPR027417">
    <property type="entry name" value="P-loop_NTPase"/>
</dbReference>
<dbReference type="InterPro" id="IPR002182">
    <property type="entry name" value="NB-ARC"/>
</dbReference>
<dbReference type="InterPro" id="IPR036388">
    <property type="entry name" value="WH-like_DNA-bd_sf"/>
</dbReference>
<dbReference type="GO" id="GO:0043531">
    <property type="term" value="F:ADP binding"/>
    <property type="evidence" value="ECO:0007669"/>
    <property type="project" value="InterPro"/>
</dbReference>
<dbReference type="Gene3D" id="3.40.50.300">
    <property type="entry name" value="P-loop containing nucleotide triphosphate hydrolases"/>
    <property type="match status" value="1"/>
</dbReference>
<dbReference type="AlphaFoldDB" id="A0A1S4CRK9"/>
<dbReference type="SUPFAM" id="SSF52540">
    <property type="entry name" value="P-loop containing nucleoside triphosphate hydrolases"/>
    <property type="match status" value="1"/>
</dbReference>
<dbReference type="Gene3D" id="1.10.10.10">
    <property type="entry name" value="Winged helix-like DNA-binding domain superfamily/Winged helix DNA-binding domain"/>
    <property type="match status" value="1"/>
</dbReference>
<dbReference type="InterPro" id="IPR044974">
    <property type="entry name" value="Disease_R_plants"/>
</dbReference>
<dbReference type="RefSeq" id="XP_016503654.1">
    <property type="nucleotide sequence ID" value="XM_016648168.1"/>
</dbReference>
<protein>
    <submittedName>
        <fullName evidence="3">Late blight resistance protein homolog R1B-17</fullName>
    </submittedName>
</protein>
<sequence>MGQAFSLSSKAILEKALYTYVSSAVLRKDILNLLDFIERLKNGRVQISLDMDELEKLALELTFVSACLRIYYEVRDLVQSLFHQSGDDMLVKLKDHVVPRLLENIKSSKSSRDYSESSDTMTEDQLVELFDALLEDLKHVYMKAPDIFPMSDGLIFMTLLLKNLNDLLNSNAYSVALIKEEIGLVKKDLEFIISFFGNVEQVLHTDLWIRVLDVAYEAEHAINSIPVRDHGLLQLIFLLSDTVKKIKLIKEEVPQKIPKNMDLLVVNSPSKQYEISKSSTVGLGKTTLAYKVYNDKTIVDHFDVCAWCTDDQERNVKKLLQIYFNQVIGLKERSNDDGIDDNIADKQRKQLFVKRYLIVLDDMWDTATWYELTMTFPDNKKGSRVILASRIQEVAFQSKRHSDPLYLRLLRLEESWELLEKRIFGEESCPDELLEVGEEIARKCEGLPLVLDLISGVIVRKDEKGVMKVIQLSYDHLSDHLKPYLLYLASYGKDQSIEISTLKYLWSSEGHVEPTEMKSVEEVLEVYVDELISTGKEKLFDFVSSNALSSSSSDLIPRKVTTRVDENVVLFST</sequence>
<evidence type="ECO:0000313" key="3">
    <source>
        <dbReference type="RefSeq" id="XP_016503654.1"/>
    </source>
</evidence>